<feature type="domain" description="C3H1-type" evidence="6">
    <location>
        <begin position="499"/>
        <end position="526"/>
    </location>
</feature>
<evidence type="ECO:0000256" key="5">
    <source>
        <dbReference type="SAM" id="MobiDB-lite"/>
    </source>
</evidence>
<feature type="region of interest" description="Disordered" evidence="5">
    <location>
        <begin position="269"/>
        <end position="320"/>
    </location>
</feature>
<gene>
    <name evidence="8" type="ORF">BDP27DRAFT_1356852</name>
</gene>
<dbReference type="InterPro" id="IPR053242">
    <property type="entry name" value="PAM2-like_domain"/>
</dbReference>
<feature type="region of interest" description="Disordered" evidence="5">
    <location>
        <begin position="619"/>
        <end position="648"/>
    </location>
</feature>
<dbReference type="SUPFAM" id="SSF90229">
    <property type="entry name" value="CCCH zinc finger"/>
    <property type="match status" value="1"/>
</dbReference>
<dbReference type="SMART" id="SM00356">
    <property type="entry name" value="ZnF_C3H1"/>
    <property type="match status" value="2"/>
</dbReference>
<keyword evidence="3 4" id="KW-0862">Zinc</keyword>
<dbReference type="InterPro" id="IPR036855">
    <property type="entry name" value="Znf_CCCH_sf"/>
</dbReference>
<dbReference type="Proteomes" id="UP000772434">
    <property type="component" value="Unassembled WGS sequence"/>
</dbReference>
<dbReference type="InterPro" id="IPR002625">
    <property type="entry name" value="Smr_dom"/>
</dbReference>
<feature type="zinc finger region" description="C3H1-type" evidence="4">
    <location>
        <begin position="499"/>
        <end position="526"/>
    </location>
</feature>
<sequence>MSLALLPDSEPLSNTDAAFIPQTSTHKFPHTRAQLAAFSRQYKASDSYDSDAEGGDELAKVPSAFLTRVVSLLVDEREDELKELMKDTYGMDDQTVEHNVLDLMHKHRDDVAGVPFLFLTPTRRPISRPSSRASTPSARLPSSRPETSSSAPSSPLAQIFRRPLLTSPLSGGHASSYMSARSEYSASPTSSPILSHAHATHIHAQFTASLPASPLSSPRLLNAKASEFKPIPRPLSAASSNPGPGRSESPDLWAHSPFRATSNLAIAAPLLPDQPNLSRSTTPVRSPLRNDTGDDDDDDPFDPFGPNNNDHPPSFQVSDFDTSQWEPEYSSINQSLNPYAFEFTPPYLPSEGSEDALGMSGMANSDGDPETDAAFLTNGMTPFDVLSSVFGSTLAPSELEEALAENSYDFERSMAWLVDRTLPQQQQPGVTPQRMQPMGGRVTLVSRGGFPIAGPPNRPNPIPNARFGANGRPAAGGNRVCRYFVAGECLRADCRFSHDLERALCRFWLRGTCAKGESCEFLHHLPKDVDVQGLGAILARANINPNPNYNNHHHPQNGHNPPLDDFPVLGQTNGLNDVAGGGLKSNNKRNYAPGADAGRTRFATASWIDLDGPGHRWCQRRNCGETPPSSFRHNRTPSFTPSPSTPPALLPTLVTGETLNNLYMTYRSRALQLGQARNACLSRAADAWRRGDGASAKRFSREGHELNGKMSAEMKRAAGELVRERARDALSAVRARDLGWSDDPADRGARGKLAGAGLGVVLGVAGNGTGDGKLSVEERTEVALDLHGLHANEATEVLEEFLLALEAEFFYGLAYVIVGEQKHTGTQDVGRGAGRVRLATGVREWIHRWGYPWSERDGIICVDPLTHAEE</sequence>
<evidence type="ECO:0000256" key="3">
    <source>
        <dbReference type="ARBA" id="ARBA00022833"/>
    </source>
</evidence>
<evidence type="ECO:0000259" key="6">
    <source>
        <dbReference type="PROSITE" id="PS50103"/>
    </source>
</evidence>
<dbReference type="EMBL" id="JADNRY010000002">
    <property type="protein sequence ID" value="KAF9078160.1"/>
    <property type="molecule type" value="Genomic_DNA"/>
</dbReference>
<dbReference type="PANTHER" id="PTHR46651">
    <property type="entry name" value="POLYADENYLATE-BINDING PROTEIN-INTERACTING PROTEIN 7"/>
    <property type="match status" value="1"/>
</dbReference>
<name>A0A9P5QCG9_9AGAR</name>
<accession>A0A9P5QCG9</accession>
<dbReference type="AlphaFoldDB" id="A0A9P5QCG9"/>
<dbReference type="Pfam" id="PF08590">
    <property type="entry name" value="DUF1771"/>
    <property type="match status" value="1"/>
</dbReference>
<dbReference type="OrthoDB" id="3247158at2759"/>
<dbReference type="Pfam" id="PF18345">
    <property type="entry name" value="zf_CCCH_4"/>
    <property type="match status" value="1"/>
</dbReference>
<dbReference type="Pfam" id="PF14608">
    <property type="entry name" value="zf-CCCH_2"/>
    <property type="match status" value="1"/>
</dbReference>
<dbReference type="Gene3D" id="3.30.1370.110">
    <property type="match status" value="1"/>
</dbReference>
<dbReference type="Gene3D" id="3.30.1370.210">
    <property type="match status" value="1"/>
</dbReference>
<evidence type="ECO:0000256" key="2">
    <source>
        <dbReference type="ARBA" id="ARBA00022771"/>
    </source>
</evidence>
<protein>
    <submittedName>
        <fullName evidence="8">Uncharacterized protein</fullName>
    </submittedName>
</protein>
<evidence type="ECO:0000256" key="1">
    <source>
        <dbReference type="ARBA" id="ARBA00022723"/>
    </source>
</evidence>
<organism evidence="8 9">
    <name type="scientific">Rhodocollybia butyracea</name>
    <dbReference type="NCBI Taxonomy" id="206335"/>
    <lineage>
        <taxon>Eukaryota</taxon>
        <taxon>Fungi</taxon>
        <taxon>Dikarya</taxon>
        <taxon>Basidiomycota</taxon>
        <taxon>Agaricomycotina</taxon>
        <taxon>Agaricomycetes</taxon>
        <taxon>Agaricomycetidae</taxon>
        <taxon>Agaricales</taxon>
        <taxon>Marasmiineae</taxon>
        <taxon>Omphalotaceae</taxon>
        <taxon>Rhodocollybia</taxon>
    </lineage>
</organism>
<proteinExistence type="predicted"/>
<feature type="region of interest" description="Disordered" evidence="5">
    <location>
        <begin position="125"/>
        <end position="155"/>
    </location>
</feature>
<evidence type="ECO:0000313" key="9">
    <source>
        <dbReference type="Proteomes" id="UP000772434"/>
    </source>
</evidence>
<evidence type="ECO:0000313" key="8">
    <source>
        <dbReference type="EMBL" id="KAF9078160.1"/>
    </source>
</evidence>
<dbReference type="InterPro" id="IPR036063">
    <property type="entry name" value="Smr_dom_sf"/>
</dbReference>
<dbReference type="SMART" id="SM01162">
    <property type="entry name" value="DUF1771"/>
    <property type="match status" value="1"/>
</dbReference>
<dbReference type="SUPFAM" id="SSF160443">
    <property type="entry name" value="SMR domain-like"/>
    <property type="match status" value="1"/>
</dbReference>
<dbReference type="PROSITE" id="PS50103">
    <property type="entry name" value="ZF_C3H1"/>
    <property type="match status" value="2"/>
</dbReference>
<dbReference type="PROSITE" id="PS50828">
    <property type="entry name" value="SMR"/>
    <property type="match status" value="1"/>
</dbReference>
<keyword evidence="1 4" id="KW-0479">Metal-binding</keyword>
<feature type="zinc finger region" description="C3H1-type" evidence="4">
    <location>
        <begin position="475"/>
        <end position="498"/>
    </location>
</feature>
<keyword evidence="9" id="KW-1185">Reference proteome</keyword>
<feature type="domain" description="Smr" evidence="7">
    <location>
        <begin position="784"/>
        <end position="819"/>
    </location>
</feature>
<dbReference type="InterPro" id="IPR000571">
    <property type="entry name" value="Znf_CCCH"/>
</dbReference>
<dbReference type="PANTHER" id="PTHR46651:SF1">
    <property type="entry name" value="SMALL MUTS RELATED FAMILY PROTEIN"/>
    <property type="match status" value="1"/>
</dbReference>
<feature type="compositionally biased region" description="Polar residues" evidence="5">
    <location>
        <begin position="275"/>
        <end position="284"/>
    </location>
</feature>
<dbReference type="GO" id="GO:0008270">
    <property type="term" value="F:zinc ion binding"/>
    <property type="evidence" value="ECO:0007669"/>
    <property type="project" value="UniProtKB-KW"/>
</dbReference>
<evidence type="ECO:0000256" key="4">
    <source>
        <dbReference type="PROSITE-ProRule" id="PRU00723"/>
    </source>
</evidence>
<keyword evidence="2 4" id="KW-0863">Zinc-finger</keyword>
<reference evidence="8" key="1">
    <citation type="submission" date="2020-11" db="EMBL/GenBank/DDBJ databases">
        <authorList>
            <consortium name="DOE Joint Genome Institute"/>
            <person name="Ahrendt S."/>
            <person name="Riley R."/>
            <person name="Andreopoulos W."/>
            <person name="Labutti K."/>
            <person name="Pangilinan J."/>
            <person name="Ruiz-Duenas F.J."/>
            <person name="Barrasa J.M."/>
            <person name="Sanchez-Garcia M."/>
            <person name="Camarero S."/>
            <person name="Miyauchi S."/>
            <person name="Serrano A."/>
            <person name="Linde D."/>
            <person name="Babiker R."/>
            <person name="Drula E."/>
            <person name="Ayuso-Fernandez I."/>
            <person name="Pacheco R."/>
            <person name="Padilla G."/>
            <person name="Ferreira P."/>
            <person name="Barriuso J."/>
            <person name="Kellner H."/>
            <person name="Castanera R."/>
            <person name="Alfaro M."/>
            <person name="Ramirez L."/>
            <person name="Pisabarro A.G."/>
            <person name="Kuo A."/>
            <person name="Tritt A."/>
            <person name="Lipzen A."/>
            <person name="He G."/>
            <person name="Yan M."/>
            <person name="Ng V."/>
            <person name="Cullen D."/>
            <person name="Martin F."/>
            <person name="Rosso M.-N."/>
            <person name="Henrissat B."/>
            <person name="Hibbett D."/>
            <person name="Martinez A.T."/>
            <person name="Grigoriev I.V."/>
        </authorList>
    </citation>
    <scope>NUCLEOTIDE SEQUENCE</scope>
    <source>
        <strain evidence="8">AH 40177</strain>
    </source>
</reference>
<feature type="region of interest" description="Disordered" evidence="5">
    <location>
        <begin position="226"/>
        <end position="254"/>
    </location>
</feature>
<evidence type="ECO:0000259" key="7">
    <source>
        <dbReference type="PROSITE" id="PS50828"/>
    </source>
</evidence>
<feature type="compositionally biased region" description="Low complexity" evidence="5">
    <location>
        <begin position="302"/>
        <end position="313"/>
    </location>
</feature>
<feature type="domain" description="C3H1-type" evidence="6">
    <location>
        <begin position="475"/>
        <end position="498"/>
    </location>
</feature>
<dbReference type="InterPro" id="IPR013899">
    <property type="entry name" value="DUF1771"/>
</dbReference>
<comment type="caution">
    <text evidence="8">The sequence shown here is derived from an EMBL/GenBank/DDBJ whole genome shotgun (WGS) entry which is preliminary data.</text>
</comment>